<organism evidence="1 2">
    <name type="scientific">Araneus ventricosus</name>
    <name type="common">Orbweaver spider</name>
    <name type="synonym">Epeira ventricosa</name>
    <dbReference type="NCBI Taxonomy" id="182803"/>
    <lineage>
        <taxon>Eukaryota</taxon>
        <taxon>Metazoa</taxon>
        <taxon>Ecdysozoa</taxon>
        <taxon>Arthropoda</taxon>
        <taxon>Chelicerata</taxon>
        <taxon>Arachnida</taxon>
        <taxon>Araneae</taxon>
        <taxon>Araneomorphae</taxon>
        <taxon>Entelegynae</taxon>
        <taxon>Araneoidea</taxon>
        <taxon>Araneidae</taxon>
        <taxon>Araneus</taxon>
    </lineage>
</organism>
<gene>
    <name evidence="1" type="ORF">AVEN_144272_1</name>
</gene>
<accession>A0A4Y2H9R5</accession>
<evidence type="ECO:0000313" key="2">
    <source>
        <dbReference type="Proteomes" id="UP000499080"/>
    </source>
</evidence>
<dbReference type="InterPro" id="IPR036397">
    <property type="entry name" value="RNaseH_sf"/>
</dbReference>
<reference evidence="1 2" key="1">
    <citation type="journal article" date="2019" name="Sci. Rep.">
        <title>Orb-weaving spider Araneus ventricosus genome elucidates the spidroin gene catalogue.</title>
        <authorList>
            <person name="Kono N."/>
            <person name="Nakamura H."/>
            <person name="Ohtoshi R."/>
            <person name="Moran D.A.P."/>
            <person name="Shinohara A."/>
            <person name="Yoshida Y."/>
            <person name="Fujiwara M."/>
            <person name="Mori M."/>
            <person name="Tomita M."/>
            <person name="Arakawa K."/>
        </authorList>
    </citation>
    <scope>NUCLEOTIDE SEQUENCE [LARGE SCALE GENOMIC DNA]</scope>
</reference>
<dbReference type="AlphaFoldDB" id="A0A4Y2H9R5"/>
<dbReference type="EMBL" id="BGPR01001797">
    <property type="protein sequence ID" value="GBM62049.1"/>
    <property type="molecule type" value="Genomic_DNA"/>
</dbReference>
<protein>
    <recommendedName>
        <fullName evidence="3">Tc1-like transposase DDE domain-containing protein</fullName>
    </recommendedName>
</protein>
<keyword evidence="2" id="KW-1185">Reference proteome</keyword>
<evidence type="ECO:0000313" key="1">
    <source>
        <dbReference type="EMBL" id="GBM62049.1"/>
    </source>
</evidence>
<dbReference type="PANTHER" id="PTHR47326">
    <property type="entry name" value="TRANSPOSABLE ELEMENT TC3 TRANSPOSASE-LIKE PROTEIN"/>
    <property type="match status" value="1"/>
</dbReference>
<comment type="caution">
    <text evidence="1">The sequence shown here is derived from an EMBL/GenBank/DDBJ whole genome shotgun (WGS) entry which is preliminary data.</text>
</comment>
<proteinExistence type="predicted"/>
<sequence>MYVEAQRNLAIGPLGLVDRSLHWNFDCNGWYPGHGSFIQVLLRKAWFQHDGAPAHKSSSVKQYMVKEFGEQITGYDVFQEWPPHSPDLIPVDFFLWG</sequence>
<dbReference type="PANTHER" id="PTHR47326:SF1">
    <property type="entry name" value="HTH PSQ-TYPE DOMAIN-CONTAINING PROTEIN"/>
    <property type="match status" value="1"/>
</dbReference>
<dbReference type="Gene3D" id="3.30.420.10">
    <property type="entry name" value="Ribonuclease H-like superfamily/Ribonuclease H"/>
    <property type="match status" value="1"/>
</dbReference>
<evidence type="ECO:0008006" key="3">
    <source>
        <dbReference type="Google" id="ProtNLM"/>
    </source>
</evidence>
<dbReference type="GO" id="GO:0003676">
    <property type="term" value="F:nucleic acid binding"/>
    <property type="evidence" value="ECO:0007669"/>
    <property type="project" value="InterPro"/>
</dbReference>
<name>A0A4Y2H9R5_ARAVE</name>
<dbReference type="Proteomes" id="UP000499080">
    <property type="component" value="Unassembled WGS sequence"/>
</dbReference>